<evidence type="ECO:0000256" key="8">
    <source>
        <dbReference type="ARBA" id="ARBA00061030"/>
    </source>
</evidence>
<organism evidence="12">
    <name type="scientific">Cladocopium goreaui</name>
    <dbReference type="NCBI Taxonomy" id="2562237"/>
    <lineage>
        <taxon>Eukaryota</taxon>
        <taxon>Sar</taxon>
        <taxon>Alveolata</taxon>
        <taxon>Dinophyceae</taxon>
        <taxon>Suessiales</taxon>
        <taxon>Symbiodiniaceae</taxon>
        <taxon>Cladocopium</taxon>
    </lineage>
</organism>
<dbReference type="InterPro" id="IPR001752">
    <property type="entry name" value="Kinesin_motor_dom"/>
</dbReference>
<dbReference type="CDD" id="cd01367">
    <property type="entry name" value="KISc_KIF2_like"/>
    <property type="match status" value="1"/>
</dbReference>
<accession>A0A9P1CG14</accession>
<dbReference type="AlphaFoldDB" id="A0A9P1CG14"/>
<reference evidence="13 14" key="2">
    <citation type="submission" date="2024-05" db="EMBL/GenBank/DDBJ databases">
        <authorList>
            <person name="Chen Y."/>
            <person name="Shah S."/>
            <person name="Dougan E. K."/>
            <person name="Thang M."/>
            <person name="Chan C."/>
        </authorList>
    </citation>
    <scope>NUCLEOTIDE SEQUENCE [LARGE SCALE GENOMIC DNA]</scope>
</reference>
<dbReference type="EMBL" id="CAMXCT030001480">
    <property type="protein sequence ID" value="CAL4777789.1"/>
    <property type="molecule type" value="Genomic_DNA"/>
</dbReference>
<evidence type="ECO:0000313" key="12">
    <source>
        <dbReference type="EMBL" id="CAI3990477.1"/>
    </source>
</evidence>
<feature type="compositionally biased region" description="Polar residues" evidence="10">
    <location>
        <begin position="986"/>
        <end position="999"/>
    </location>
</feature>
<dbReference type="FunFam" id="3.40.850.10:FF:000012">
    <property type="entry name" value="Kinesin-like protein"/>
    <property type="match status" value="1"/>
</dbReference>
<evidence type="ECO:0000256" key="7">
    <source>
        <dbReference type="ARBA" id="ARBA00023212"/>
    </source>
</evidence>
<dbReference type="PROSITE" id="PS50067">
    <property type="entry name" value="KINESIN_MOTOR_2"/>
    <property type="match status" value="1"/>
</dbReference>
<feature type="region of interest" description="Disordered" evidence="10">
    <location>
        <begin position="522"/>
        <end position="552"/>
    </location>
</feature>
<evidence type="ECO:0000313" key="14">
    <source>
        <dbReference type="Proteomes" id="UP001152797"/>
    </source>
</evidence>
<feature type="binding site" evidence="9">
    <location>
        <begin position="737"/>
        <end position="744"/>
    </location>
    <ligand>
        <name>ATP</name>
        <dbReference type="ChEBI" id="CHEBI:30616"/>
    </ligand>
</feature>
<dbReference type="InterPro" id="IPR027640">
    <property type="entry name" value="Kinesin-like_fam"/>
</dbReference>
<dbReference type="OrthoDB" id="3176171at2759"/>
<dbReference type="InterPro" id="IPR036961">
    <property type="entry name" value="Kinesin_motor_dom_sf"/>
</dbReference>
<dbReference type="InterPro" id="IPR019821">
    <property type="entry name" value="Kinesin_motor_CS"/>
</dbReference>
<feature type="region of interest" description="Disordered" evidence="10">
    <location>
        <begin position="345"/>
        <end position="365"/>
    </location>
</feature>
<dbReference type="SMART" id="SM00129">
    <property type="entry name" value="KISc"/>
    <property type="match status" value="1"/>
</dbReference>
<evidence type="ECO:0000256" key="9">
    <source>
        <dbReference type="PROSITE-ProRule" id="PRU00283"/>
    </source>
</evidence>
<keyword evidence="14" id="KW-1185">Reference proteome</keyword>
<feature type="region of interest" description="Disordered" evidence="10">
    <location>
        <begin position="1084"/>
        <end position="1124"/>
    </location>
</feature>
<dbReference type="InterPro" id="IPR027417">
    <property type="entry name" value="P-loop_NTPase"/>
</dbReference>
<dbReference type="PANTHER" id="PTHR47971:SF8">
    <property type="entry name" value="KINESIN-LIKE PROTEIN"/>
    <property type="match status" value="1"/>
</dbReference>
<feature type="region of interest" description="Disordered" evidence="10">
    <location>
        <begin position="391"/>
        <end position="435"/>
    </location>
</feature>
<dbReference type="EMBL" id="CAMXCT020001480">
    <property type="protein sequence ID" value="CAL1143852.1"/>
    <property type="molecule type" value="Genomic_DNA"/>
</dbReference>
<feature type="compositionally biased region" description="Low complexity" evidence="10">
    <location>
        <begin position="632"/>
        <end position="644"/>
    </location>
</feature>
<keyword evidence="7" id="KW-0206">Cytoskeleton</keyword>
<feature type="region of interest" description="Disordered" evidence="10">
    <location>
        <begin position="61"/>
        <end position="92"/>
    </location>
</feature>
<feature type="region of interest" description="Disordered" evidence="10">
    <location>
        <begin position="618"/>
        <end position="645"/>
    </location>
</feature>
<evidence type="ECO:0000256" key="5">
    <source>
        <dbReference type="ARBA" id="ARBA00022840"/>
    </source>
</evidence>
<keyword evidence="4 9" id="KW-0547">Nucleotide-binding</keyword>
<evidence type="ECO:0000256" key="1">
    <source>
        <dbReference type="ARBA" id="ARBA00004245"/>
    </source>
</evidence>
<feature type="region of interest" description="Disordered" evidence="10">
    <location>
        <begin position="256"/>
        <end position="283"/>
    </location>
</feature>
<feature type="region of interest" description="Disordered" evidence="10">
    <location>
        <begin position="475"/>
        <end position="499"/>
    </location>
</feature>
<dbReference type="Gene3D" id="3.40.850.10">
    <property type="entry name" value="Kinesin motor domain"/>
    <property type="match status" value="1"/>
</dbReference>
<feature type="region of interest" description="Disordered" evidence="10">
    <location>
        <begin position="985"/>
        <end position="1068"/>
    </location>
</feature>
<comment type="similarity">
    <text evidence="8">Belongs to the TRAFAC class myosin-kinesin ATPase superfamily. Kinesin family. KIN-13 subfamily.</text>
</comment>
<dbReference type="GO" id="GO:0003777">
    <property type="term" value="F:microtubule motor activity"/>
    <property type="evidence" value="ECO:0007669"/>
    <property type="project" value="InterPro"/>
</dbReference>
<dbReference type="PROSITE" id="PS00411">
    <property type="entry name" value="KINESIN_MOTOR_1"/>
    <property type="match status" value="1"/>
</dbReference>
<proteinExistence type="inferred from homology"/>
<evidence type="ECO:0000256" key="6">
    <source>
        <dbReference type="ARBA" id="ARBA00023175"/>
    </source>
</evidence>
<feature type="domain" description="Kinesin motor" evidence="11">
    <location>
        <begin position="648"/>
        <end position="982"/>
    </location>
</feature>
<keyword evidence="3" id="KW-0493">Microtubule</keyword>
<evidence type="ECO:0000256" key="2">
    <source>
        <dbReference type="ARBA" id="ARBA00022490"/>
    </source>
</evidence>
<comment type="subcellular location">
    <subcellularLocation>
        <location evidence="1">Cytoplasm</location>
        <location evidence="1">Cytoskeleton</location>
    </subcellularLocation>
</comment>
<keyword evidence="6 9" id="KW-0505">Motor protein</keyword>
<dbReference type="GO" id="GO:0007019">
    <property type="term" value="P:microtubule depolymerization"/>
    <property type="evidence" value="ECO:0007669"/>
    <property type="project" value="TreeGrafter"/>
</dbReference>
<comment type="caution">
    <text evidence="12">The sequence shown here is derived from an EMBL/GenBank/DDBJ whole genome shotgun (WGS) entry which is preliminary data.</text>
</comment>
<dbReference type="EMBL" id="CAMXCT010001480">
    <property type="protein sequence ID" value="CAI3990477.1"/>
    <property type="molecule type" value="Genomic_DNA"/>
</dbReference>
<feature type="region of interest" description="Disordered" evidence="10">
    <location>
        <begin position="180"/>
        <end position="200"/>
    </location>
</feature>
<evidence type="ECO:0000259" key="11">
    <source>
        <dbReference type="PROSITE" id="PS50067"/>
    </source>
</evidence>
<dbReference type="Pfam" id="PF00225">
    <property type="entry name" value="Kinesin"/>
    <property type="match status" value="1"/>
</dbReference>
<name>A0A9P1CG14_9DINO</name>
<feature type="compositionally biased region" description="Polar residues" evidence="10">
    <location>
        <begin position="1032"/>
        <end position="1053"/>
    </location>
</feature>
<evidence type="ECO:0000256" key="3">
    <source>
        <dbReference type="ARBA" id="ARBA00022701"/>
    </source>
</evidence>
<dbReference type="GO" id="GO:0005874">
    <property type="term" value="C:microtubule"/>
    <property type="evidence" value="ECO:0007669"/>
    <property type="project" value="UniProtKB-KW"/>
</dbReference>
<dbReference type="GO" id="GO:0005524">
    <property type="term" value="F:ATP binding"/>
    <property type="evidence" value="ECO:0007669"/>
    <property type="project" value="UniProtKB-UniRule"/>
</dbReference>
<gene>
    <name evidence="12" type="ORF">C1SCF055_LOCUS17461</name>
</gene>
<evidence type="ECO:0000313" key="13">
    <source>
        <dbReference type="EMBL" id="CAL4777789.1"/>
    </source>
</evidence>
<evidence type="ECO:0000256" key="4">
    <source>
        <dbReference type="ARBA" id="ARBA00022741"/>
    </source>
</evidence>
<keyword evidence="2" id="KW-0963">Cytoplasm</keyword>
<reference evidence="12" key="1">
    <citation type="submission" date="2022-10" db="EMBL/GenBank/DDBJ databases">
        <authorList>
            <person name="Chen Y."/>
            <person name="Dougan E. K."/>
            <person name="Chan C."/>
            <person name="Rhodes N."/>
            <person name="Thang M."/>
        </authorList>
    </citation>
    <scope>NUCLEOTIDE SEQUENCE</scope>
</reference>
<protein>
    <submittedName>
        <fullName evidence="13">Kinesin-like protein</fullName>
    </submittedName>
</protein>
<keyword evidence="5 9" id="KW-0067">ATP-binding</keyword>
<dbReference type="PRINTS" id="PR00380">
    <property type="entry name" value="KINESINHEAVY"/>
</dbReference>
<dbReference type="SUPFAM" id="SSF52540">
    <property type="entry name" value="P-loop containing nucleoside triphosphate hydrolases"/>
    <property type="match status" value="1"/>
</dbReference>
<feature type="compositionally biased region" description="Polar residues" evidence="10">
    <location>
        <begin position="619"/>
        <end position="631"/>
    </location>
</feature>
<dbReference type="PANTHER" id="PTHR47971">
    <property type="entry name" value="KINESIN-RELATED PROTEIN 6"/>
    <property type="match status" value="1"/>
</dbReference>
<dbReference type="GO" id="GO:0007018">
    <property type="term" value="P:microtubule-based movement"/>
    <property type="evidence" value="ECO:0007669"/>
    <property type="project" value="InterPro"/>
</dbReference>
<evidence type="ECO:0000256" key="10">
    <source>
        <dbReference type="SAM" id="MobiDB-lite"/>
    </source>
</evidence>
<dbReference type="GO" id="GO:0008017">
    <property type="term" value="F:microtubule binding"/>
    <property type="evidence" value="ECO:0007669"/>
    <property type="project" value="InterPro"/>
</dbReference>
<dbReference type="Proteomes" id="UP001152797">
    <property type="component" value="Unassembled WGS sequence"/>
</dbReference>
<sequence>MAWVTKSERFNWNKEEDLAAAVRAPSPSPGQYVLPTSFKEESKSRPCYAPFNSSCGEVQGGISGKKDDDALGLDPARYSPKQPGVYDHGLPRKHVPFTSGATRWNDLKQDFRPGPGDYAALSASSFAGAVSVASNKTMGVPPGEQRMIFKSTSAPSMPRDHQCYGYDEAGDGRLIRQGRKDGVQQLSGKPGDSAGPGQYDAHKYRTLANSATGSKISPPPAEPVVKVSETPGPGHYVAKGIANVENPPKIYSAFASQSRRGRTKHEDKYAAEMPGPGQYVPRINRRPNMRELHPELQYFCSTAERFKEDEAAVVASKLPGPGAYGLADVKRQGKSFAWLKGKRFQEPSKKKETQPGPGAYYDQKSGWRNSSASILGGSGSLAFGSMEARRGISDPKKGQEPGPGAYYDGVEEASSVSGANPGRKPRRMFPPSSFFRSTVPKDIMVAQYQKDGQVGPPPGAYSPRLQRDLGSVQRLAPKGEGFGSGSQRQAEAAPVGPGPGWYKVKDVTGGKIAGTFNRHAVDAAPASGKPRGLGFESQSKRFGPGGQKGEVSASQMRSAVGIPGARQTSRARARSPGAVICGGKGQGPSQKTAYGFQGPVGGRNSVSGTGSVSLACGSRTLNPTRNSTGNVANAPAEPKTAAAPRTSRLSVVVRKRPMNKREVQTAQQDVVMCRESAVVVREPKLKVDLTKYVEEHNFLFDQAFDENVTNESLYKSCVQPVIDAVFHKAKCTCFAYGQTGSGKTFTMMGPPKRQVENLLPEERIPGIFLLASQDLFRGVASKEYSHLGVFIAFYEIYCGKLFDLLNNRQILHARENAKGNVVIGGLQDHCIGNVQDLMEVIESGLNSRTTGVTGANVDSSRSHAILQISLKDLSSKEEHGKISFIDLAGSERGADTLDTDRQTRMDGAEINKSLLALKECIRALDQQLDHTPFRGSKLTQVLKDSFVGANCRTVMIANVSPCSGAVEHSLNTLRYAYRVKELRSAPSKTVNVPGGTTPSGLEREPLQVCATQGDLAVNSSDSEDDAQPRTRGAQTPTEASLGSSWSQGPQTSLGGAAAPARPQSAQVAPAPSLLQMQHKELQQVQAALQSSGGLVPNGTKSLDKGLATSPQTAPTPPISFASPGFGVTQDPVAAALPLPDSQAALDELARQHDRLIGTILAEEEELISAHRQHIDMMVELIKEEMVHLNNVDRPGSDVDAYVNGLDRILRMKADYIGDIRSRVDLFKDHLAQEDALSRKFSSLASSG</sequence>